<accession>A0AAP0NZ60</accession>
<dbReference type="EMBL" id="JBBNAE010000005">
    <property type="protein sequence ID" value="KAK9123894.1"/>
    <property type="molecule type" value="Genomic_DNA"/>
</dbReference>
<gene>
    <name evidence="2" type="ORF">Sjap_013496</name>
</gene>
<sequence>MEKISLKDDEEDELIRDGNGREGNEPLANLCLVGRFHTCKIINFQAMKNRITSLWHPIQGMMINPSTNRGNGIPGDYF</sequence>
<keyword evidence="3" id="KW-1185">Reference proteome</keyword>
<dbReference type="AlphaFoldDB" id="A0AAP0NZ60"/>
<name>A0AAP0NZ60_9MAGN</name>
<dbReference type="Proteomes" id="UP001417504">
    <property type="component" value="Unassembled WGS sequence"/>
</dbReference>
<evidence type="ECO:0000313" key="3">
    <source>
        <dbReference type="Proteomes" id="UP001417504"/>
    </source>
</evidence>
<reference evidence="2 3" key="1">
    <citation type="submission" date="2024-01" db="EMBL/GenBank/DDBJ databases">
        <title>Genome assemblies of Stephania.</title>
        <authorList>
            <person name="Yang L."/>
        </authorList>
    </citation>
    <scope>NUCLEOTIDE SEQUENCE [LARGE SCALE GENOMIC DNA]</scope>
    <source>
        <strain evidence="2">QJT</strain>
        <tissue evidence="2">Leaf</tissue>
    </source>
</reference>
<evidence type="ECO:0000256" key="1">
    <source>
        <dbReference type="SAM" id="MobiDB-lite"/>
    </source>
</evidence>
<protein>
    <submittedName>
        <fullName evidence="2">Uncharacterized protein</fullName>
    </submittedName>
</protein>
<proteinExistence type="predicted"/>
<evidence type="ECO:0000313" key="2">
    <source>
        <dbReference type="EMBL" id="KAK9123894.1"/>
    </source>
</evidence>
<comment type="caution">
    <text evidence="2">The sequence shown here is derived from an EMBL/GenBank/DDBJ whole genome shotgun (WGS) entry which is preliminary data.</text>
</comment>
<feature type="region of interest" description="Disordered" evidence="1">
    <location>
        <begin position="1"/>
        <end position="23"/>
    </location>
</feature>
<organism evidence="2 3">
    <name type="scientific">Stephania japonica</name>
    <dbReference type="NCBI Taxonomy" id="461633"/>
    <lineage>
        <taxon>Eukaryota</taxon>
        <taxon>Viridiplantae</taxon>
        <taxon>Streptophyta</taxon>
        <taxon>Embryophyta</taxon>
        <taxon>Tracheophyta</taxon>
        <taxon>Spermatophyta</taxon>
        <taxon>Magnoliopsida</taxon>
        <taxon>Ranunculales</taxon>
        <taxon>Menispermaceae</taxon>
        <taxon>Menispermoideae</taxon>
        <taxon>Cissampelideae</taxon>
        <taxon>Stephania</taxon>
    </lineage>
</organism>